<dbReference type="PROSITE" id="PS51352">
    <property type="entry name" value="THIOREDOXIN_2"/>
    <property type="match status" value="1"/>
</dbReference>
<dbReference type="PANTHER" id="PTHR45663:SF11">
    <property type="entry name" value="GEO12009P1"/>
    <property type="match status" value="1"/>
</dbReference>
<dbReference type="InterPro" id="IPR013766">
    <property type="entry name" value="Thioredoxin_domain"/>
</dbReference>
<dbReference type="Proteomes" id="UP001478817">
    <property type="component" value="Unassembled WGS sequence"/>
</dbReference>
<sequence length="105" mass="11717">MAKAITGTEFDLVLSEARKPVLVDFWAPWCGPCRALGPTVEEVGQDFADRMDVYKCNVDDEDELAARFRIVSIPTLMLFKDSQPVHTVVGNMSKQALVAEIEPYL</sequence>
<keyword evidence="3" id="KW-0249">Electron transport</keyword>
<dbReference type="InterPro" id="IPR005746">
    <property type="entry name" value="Thioredoxin"/>
</dbReference>
<dbReference type="PANTHER" id="PTHR45663">
    <property type="entry name" value="GEO12009P1"/>
    <property type="match status" value="1"/>
</dbReference>
<dbReference type="RefSeq" id="WP_349181836.1">
    <property type="nucleotide sequence ID" value="NZ_JBBNGS010000004.1"/>
</dbReference>
<dbReference type="NCBIfam" id="TIGR01068">
    <property type="entry name" value="thioredoxin"/>
    <property type="match status" value="1"/>
</dbReference>
<evidence type="ECO:0000259" key="8">
    <source>
        <dbReference type="PROSITE" id="PS51352"/>
    </source>
</evidence>
<dbReference type="CDD" id="cd02947">
    <property type="entry name" value="TRX_family"/>
    <property type="match status" value="1"/>
</dbReference>
<dbReference type="EMBL" id="JBBNGS010000004">
    <property type="protein sequence ID" value="MEQ2637357.1"/>
    <property type="molecule type" value="Genomic_DNA"/>
</dbReference>
<keyword evidence="5" id="KW-0676">Redox-active center</keyword>
<dbReference type="SUPFAM" id="SSF52833">
    <property type="entry name" value="Thioredoxin-like"/>
    <property type="match status" value="1"/>
</dbReference>
<comment type="similarity">
    <text evidence="1 7">Belongs to the thioredoxin family.</text>
</comment>
<dbReference type="InterPro" id="IPR036249">
    <property type="entry name" value="Thioredoxin-like_sf"/>
</dbReference>
<dbReference type="Pfam" id="PF00085">
    <property type="entry name" value="Thioredoxin"/>
    <property type="match status" value="1"/>
</dbReference>
<evidence type="ECO:0000313" key="9">
    <source>
        <dbReference type="EMBL" id="MEQ2637357.1"/>
    </source>
</evidence>
<keyword evidence="10" id="KW-1185">Reference proteome</keyword>
<protein>
    <recommendedName>
        <fullName evidence="6 7">Thioredoxin</fullName>
    </recommendedName>
</protein>
<keyword evidence="4" id="KW-1015">Disulfide bond</keyword>
<evidence type="ECO:0000313" key="10">
    <source>
        <dbReference type="Proteomes" id="UP001478817"/>
    </source>
</evidence>
<keyword evidence="2" id="KW-0813">Transport</keyword>
<dbReference type="PRINTS" id="PR00421">
    <property type="entry name" value="THIOREDOXIN"/>
</dbReference>
<dbReference type="PIRSF" id="PIRSF000077">
    <property type="entry name" value="Thioredoxin"/>
    <property type="match status" value="1"/>
</dbReference>
<dbReference type="InterPro" id="IPR017937">
    <property type="entry name" value="Thioredoxin_CS"/>
</dbReference>
<evidence type="ECO:0000256" key="5">
    <source>
        <dbReference type="ARBA" id="ARBA00023284"/>
    </source>
</evidence>
<evidence type="ECO:0000256" key="6">
    <source>
        <dbReference type="NCBIfam" id="TIGR01068"/>
    </source>
</evidence>
<organism evidence="9 10">
    <name type="scientific">Paratractidigestivibacter faecalis</name>
    <dbReference type="NCBI Taxonomy" id="2292441"/>
    <lineage>
        <taxon>Bacteria</taxon>
        <taxon>Bacillati</taxon>
        <taxon>Actinomycetota</taxon>
        <taxon>Coriobacteriia</taxon>
        <taxon>Coriobacteriales</taxon>
        <taxon>Atopobiaceae</taxon>
        <taxon>Paratractidigestivibacter</taxon>
    </lineage>
</organism>
<evidence type="ECO:0000256" key="4">
    <source>
        <dbReference type="ARBA" id="ARBA00023157"/>
    </source>
</evidence>
<name>A0ABV1IEN5_9ACTN</name>
<evidence type="ECO:0000256" key="2">
    <source>
        <dbReference type="ARBA" id="ARBA00022448"/>
    </source>
</evidence>
<evidence type="ECO:0000256" key="1">
    <source>
        <dbReference type="ARBA" id="ARBA00008987"/>
    </source>
</evidence>
<gene>
    <name evidence="9" type="primary">trxA</name>
    <name evidence="9" type="ORF">AAAT05_03240</name>
</gene>
<evidence type="ECO:0000256" key="3">
    <source>
        <dbReference type="ARBA" id="ARBA00022982"/>
    </source>
</evidence>
<accession>A0ABV1IEN5</accession>
<reference evidence="9 10" key="1">
    <citation type="submission" date="2024-04" db="EMBL/GenBank/DDBJ databases">
        <title>Human intestinal bacterial collection.</title>
        <authorList>
            <person name="Pauvert C."/>
            <person name="Hitch T.C.A."/>
            <person name="Clavel T."/>
        </authorList>
    </citation>
    <scope>NUCLEOTIDE SEQUENCE [LARGE SCALE GENOMIC DNA]</scope>
    <source>
        <strain evidence="9 10">CLA-AA-H197</strain>
    </source>
</reference>
<evidence type="ECO:0000256" key="7">
    <source>
        <dbReference type="PIRNR" id="PIRNR000077"/>
    </source>
</evidence>
<dbReference type="PROSITE" id="PS00194">
    <property type="entry name" value="THIOREDOXIN_1"/>
    <property type="match status" value="1"/>
</dbReference>
<feature type="domain" description="Thioredoxin" evidence="8">
    <location>
        <begin position="1"/>
        <end position="105"/>
    </location>
</feature>
<proteinExistence type="inferred from homology"/>
<comment type="caution">
    <text evidence="9">The sequence shown here is derived from an EMBL/GenBank/DDBJ whole genome shotgun (WGS) entry which is preliminary data.</text>
</comment>
<dbReference type="Gene3D" id="3.40.30.10">
    <property type="entry name" value="Glutaredoxin"/>
    <property type="match status" value="1"/>
</dbReference>